<evidence type="ECO:0000313" key="2">
    <source>
        <dbReference type="EMBL" id="GMF20995.1"/>
    </source>
</evidence>
<feature type="compositionally biased region" description="Basic and acidic residues" evidence="1">
    <location>
        <begin position="50"/>
        <end position="59"/>
    </location>
</feature>
<comment type="caution">
    <text evidence="2">The sequence shown here is derived from an EMBL/GenBank/DDBJ whole genome shotgun (WGS) entry which is preliminary data.</text>
</comment>
<evidence type="ECO:0000313" key="3">
    <source>
        <dbReference type="Proteomes" id="UP001165121"/>
    </source>
</evidence>
<feature type="region of interest" description="Disordered" evidence="1">
    <location>
        <begin position="1"/>
        <end position="104"/>
    </location>
</feature>
<dbReference type="Proteomes" id="UP001165121">
    <property type="component" value="Unassembled WGS sequence"/>
</dbReference>
<gene>
    <name evidence="2" type="ORF">Pfra01_000266000</name>
</gene>
<dbReference type="AlphaFoldDB" id="A0A9W6TXB2"/>
<evidence type="ECO:0000256" key="1">
    <source>
        <dbReference type="SAM" id="MobiDB-lite"/>
    </source>
</evidence>
<proteinExistence type="predicted"/>
<accession>A0A9W6TXB2</accession>
<reference evidence="2" key="1">
    <citation type="submission" date="2023-04" db="EMBL/GenBank/DDBJ databases">
        <title>Phytophthora fragariaefolia NBRC 109709.</title>
        <authorList>
            <person name="Ichikawa N."/>
            <person name="Sato H."/>
            <person name="Tonouchi N."/>
        </authorList>
    </citation>
    <scope>NUCLEOTIDE SEQUENCE</scope>
    <source>
        <strain evidence="2">NBRC 109709</strain>
    </source>
</reference>
<protein>
    <submittedName>
        <fullName evidence="2">Unnamed protein product</fullName>
    </submittedName>
</protein>
<feature type="compositionally biased region" description="Acidic residues" evidence="1">
    <location>
        <begin position="86"/>
        <end position="96"/>
    </location>
</feature>
<dbReference type="EMBL" id="BSXT01000214">
    <property type="protein sequence ID" value="GMF20995.1"/>
    <property type="molecule type" value="Genomic_DNA"/>
</dbReference>
<organism evidence="2 3">
    <name type="scientific">Phytophthora fragariaefolia</name>
    <dbReference type="NCBI Taxonomy" id="1490495"/>
    <lineage>
        <taxon>Eukaryota</taxon>
        <taxon>Sar</taxon>
        <taxon>Stramenopiles</taxon>
        <taxon>Oomycota</taxon>
        <taxon>Peronosporomycetes</taxon>
        <taxon>Peronosporales</taxon>
        <taxon>Peronosporaceae</taxon>
        <taxon>Phytophthora</taxon>
    </lineage>
</organism>
<sequence length="202" mass="22297">MVLEVAVEKAAAERPTFPTWPYPGTSPSLSALEDGYDSEEFGFSDGDGSDESKMGDHRYRPQQASKNPMTGSFVDFIDPPSPEENPTGDDDTDEDFDRTPSTESEYETAVMLLTHEMESTAPTHSKAISQAESGSPSKPDVVWRAQKLHTVEHPFATRLRVQLVAHPSPPRAKLTLGDYFSWFRGASDSQGRARAPVLNCKY</sequence>
<name>A0A9W6TXB2_9STRA</name>
<keyword evidence="3" id="KW-1185">Reference proteome</keyword>
<feature type="compositionally biased region" description="Basic and acidic residues" evidence="1">
    <location>
        <begin position="1"/>
        <end position="12"/>
    </location>
</feature>
<dbReference type="OrthoDB" id="100658at2759"/>